<proteinExistence type="predicted"/>
<dbReference type="PANTHER" id="PTHR22642:SF2">
    <property type="entry name" value="PROTEIN LONG AFTER FAR-RED 3"/>
    <property type="match status" value="1"/>
</dbReference>
<dbReference type="InterPro" id="IPR033932">
    <property type="entry name" value="YtcJ-like"/>
</dbReference>
<gene>
    <name evidence="2" type="ORF">ACFQ11_03690</name>
</gene>
<evidence type="ECO:0000313" key="3">
    <source>
        <dbReference type="Proteomes" id="UP001596972"/>
    </source>
</evidence>
<accession>A0ABW3EIB0</accession>
<feature type="domain" description="Amidohydrolase 3" evidence="1">
    <location>
        <begin position="52"/>
        <end position="518"/>
    </location>
</feature>
<organism evidence="2 3">
    <name type="scientific">Actinomadura sediminis</name>
    <dbReference type="NCBI Taxonomy" id="1038904"/>
    <lineage>
        <taxon>Bacteria</taxon>
        <taxon>Bacillati</taxon>
        <taxon>Actinomycetota</taxon>
        <taxon>Actinomycetes</taxon>
        <taxon>Streptosporangiales</taxon>
        <taxon>Thermomonosporaceae</taxon>
        <taxon>Actinomadura</taxon>
    </lineage>
</organism>
<dbReference type="GO" id="GO:0016787">
    <property type="term" value="F:hydrolase activity"/>
    <property type="evidence" value="ECO:0007669"/>
    <property type="project" value="UniProtKB-KW"/>
</dbReference>
<dbReference type="Pfam" id="PF07969">
    <property type="entry name" value="Amidohydro_3"/>
    <property type="match status" value="1"/>
</dbReference>
<dbReference type="Gene3D" id="3.10.310.70">
    <property type="match status" value="1"/>
</dbReference>
<reference evidence="3" key="1">
    <citation type="journal article" date="2019" name="Int. J. Syst. Evol. Microbiol.">
        <title>The Global Catalogue of Microorganisms (GCM) 10K type strain sequencing project: providing services to taxonomists for standard genome sequencing and annotation.</title>
        <authorList>
            <consortium name="The Broad Institute Genomics Platform"/>
            <consortium name="The Broad Institute Genome Sequencing Center for Infectious Disease"/>
            <person name="Wu L."/>
            <person name="Ma J."/>
        </authorList>
    </citation>
    <scope>NUCLEOTIDE SEQUENCE [LARGE SCALE GENOMIC DNA]</scope>
    <source>
        <strain evidence="3">JCM 31202</strain>
    </source>
</reference>
<protein>
    <submittedName>
        <fullName evidence="2">Amidohydrolase</fullName>
        <ecNumber evidence="2">3.5.-.-</ecNumber>
    </submittedName>
</protein>
<dbReference type="Gene3D" id="2.30.40.10">
    <property type="entry name" value="Urease, subunit C, domain 1"/>
    <property type="match status" value="1"/>
</dbReference>
<dbReference type="RefSeq" id="WP_378296326.1">
    <property type="nucleotide sequence ID" value="NZ_JBHTJA010000003.1"/>
</dbReference>
<sequence>MTADTILRGRVVTLDDRVPFAEAVAVRAGRVLAVGTASDLDGLRGPGTRTVDVDGCVLPGFVEAHGHFLGDATVQSGHLVDIRPVTLPDAGAVVAAIREAVAARPVAVCNGWEPLLHRGLPEPTLEWLDGVAPHVPLIIMHNSGHSAYFNTRAMDLAGLSGRTPDPSGGYFGRTPAGDLDGSAFEPAAIGLVTAPLRAAVADPAPALLAQSARVNARGVTMMSEMAFDPASRPHLRDVPLTTRLRLYEVSTPALRSDVEPGAGDDMVRQVGIKTWADGSPWTGNLAASFPYRSGPFQPHHDPNYGAADLLEISRAYHSAGWQLACHANGDAAVQQVLDVWEEMLGGTPAEAPRLRIEHASAMRPDQFERAHAMGVTCSLFPDHIYYWGEVLDDLFGADVAHRWAPIGTALRTGMRVSLHNDSPVTPVSPLHNIGVAATRLSRRGRAFGVDERVSVAQALRAQTIDAAWQLRADDVTGSLTPGKYADLVVVSADPLRTPPEEIEGITVRETYLAGERVFTA</sequence>
<keyword evidence="3" id="KW-1185">Reference proteome</keyword>
<dbReference type="InterPro" id="IPR011059">
    <property type="entry name" value="Metal-dep_hydrolase_composite"/>
</dbReference>
<dbReference type="Proteomes" id="UP001596972">
    <property type="component" value="Unassembled WGS sequence"/>
</dbReference>
<dbReference type="CDD" id="cd01300">
    <property type="entry name" value="YtcJ_like"/>
    <property type="match status" value="1"/>
</dbReference>
<dbReference type="PANTHER" id="PTHR22642">
    <property type="entry name" value="IMIDAZOLONEPROPIONASE"/>
    <property type="match status" value="1"/>
</dbReference>
<dbReference type="InterPro" id="IPR032466">
    <property type="entry name" value="Metal_Hydrolase"/>
</dbReference>
<evidence type="ECO:0000259" key="1">
    <source>
        <dbReference type="Pfam" id="PF07969"/>
    </source>
</evidence>
<comment type="caution">
    <text evidence="2">The sequence shown here is derived from an EMBL/GenBank/DDBJ whole genome shotgun (WGS) entry which is preliminary data.</text>
</comment>
<dbReference type="SUPFAM" id="SSF51338">
    <property type="entry name" value="Composite domain of metallo-dependent hydrolases"/>
    <property type="match status" value="1"/>
</dbReference>
<evidence type="ECO:0000313" key="2">
    <source>
        <dbReference type="EMBL" id="MFD0899480.1"/>
    </source>
</evidence>
<dbReference type="EMBL" id="JBHTJA010000003">
    <property type="protein sequence ID" value="MFD0899480.1"/>
    <property type="molecule type" value="Genomic_DNA"/>
</dbReference>
<dbReference type="EC" id="3.5.-.-" evidence="2"/>
<name>A0ABW3EIB0_9ACTN</name>
<dbReference type="Gene3D" id="3.20.20.140">
    <property type="entry name" value="Metal-dependent hydrolases"/>
    <property type="match status" value="1"/>
</dbReference>
<dbReference type="InterPro" id="IPR013108">
    <property type="entry name" value="Amidohydro_3"/>
</dbReference>
<dbReference type="SUPFAM" id="SSF51556">
    <property type="entry name" value="Metallo-dependent hydrolases"/>
    <property type="match status" value="1"/>
</dbReference>
<keyword evidence="2" id="KW-0378">Hydrolase</keyword>